<dbReference type="PROSITE" id="PS00211">
    <property type="entry name" value="ABC_TRANSPORTER_1"/>
    <property type="match status" value="1"/>
</dbReference>
<organism evidence="9 10">
    <name type="scientific">Cohnella nanjingensis</name>
    <dbReference type="NCBI Taxonomy" id="1387779"/>
    <lineage>
        <taxon>Bacteria</taxon>
        <taxon>Bacillati</taxon>
        <taxon>Bacillota</taxon>
        <taxon>Bacilli</taxon>
        <taxon>Bacillales</taxon>
        <taxon>Paenibacillaceae</taxon>
        <taxon>Cohnella</taxon>
    </lineage>
</organism>
<name>A0A7X0VG46_9BACL</name>
<dbReference type="Pfam" id="PF00005">
    <property type="entry name" value="ABC_tran"/>
    <property type="match status" value="1"/>
</dbReference>
<dbReference type="Gene3D" id="3.40.50.300">
    <property type="entry name" value="P-loop containing nucleotide triphosphate hydrolases"/>
    <property type="match status" value="1"/>
</dbReference>
<evidence type="ECO:0000256" key="3">
    <source>
        <dbReference type="ARBA" id="ARBA00022840"/>
    </source>
</evidence>
<dbReference type="EMBL" id="JACJVP010000024">
    <property type="protein sequence ID" value="MBB6671948.1"/>
    <property type="molecule type" value="Genomic_DNA"/>
</dbReference>
<evidence type="ECO:0000256" key="5">
    <source>
        <dbReference type="ARBA" id="ARBA00063934"/>
    </source>
</evidence>
<dbReference type="GO" id="GO:0005524">
    <property type="term" value="F:ATP binding"/>
    <property type="evidence" value="ECO:0007669"/>
    <property type="project" value="UniProtKB-KW"/>
</dbReference>
<dbReference type="InterPro" id="IPR008995">
    <property type="entry name" value="Mo/tungstate-bd_C_term_dom"/>
</dbReference>
<dbReference type="Proteomes" id="UP000547209">
    <property type="component" value="Unassembled WGS sequence"/>
</dbReference>
<evidence type="ECO:0000256" key="4">
    <source>
        <dbReference type="ARBA" id="ARBA00052482"/>
    </source>
</evidence>
<dbReference type="GO" id="GO:0043190">
    <property type="term" value="C:ATP-binding cassette (ABC) transporter complex"/>
    <property type="evidence" value="ECO:0007669"/>
    <property type="project" value="InterPro"/>
</dbReference>
<dbReference type="InterPro" id="IPR017871">
    <property type="entry name" value="ABC_transporter-like_CS"/>
</dbReference>
<comment type="subunit">
    <text evidence="5">The complex is composed of two ATP-binding proteins (OpuCA), two transmembrane proteins (OpuCB and OpuCD) and a solute-binding protein (OpuCC).</text>
</comment>
<evidence type="ECO:0000313" key="10">
    <source>
        <dbReference type="Proteomes" id="UP000547209"/>
    </source>
</evidence>
<comment type="catalytic activity">
    <reaction evidence="4">
        <text>a quaternary ammonium(out) + ATP + H2O = a quaternary ammonium(in) + ADP + phosphate + H(+)</text>
        <dbReference type="Rhea" id="RHEA:11036"/>
        <dbReference type="ChEBI" id="CHEBI:15377"/>
        <dbReference type="ChEBI" id="CHEBI:15378"/>
        <dbReference type="ChEBI" id="CHEBI:30616"/>
        <dbReference type="ChEBI" id="CHEBI:35267"/>
        <dbReference type="ChEBI" id="CHEBI:43474"/>
        <dbReference type="ChEBI" id="CHEBI:456216"/>
        <dbReference type="EC" id="7.6.2.9"/>
    </reaction>
</comment>
<evidence type="ECO:0000259" key="8">
    <source>
        <dbReference type="PROSITE" id="PS50893"/>
    </source>
</evidence>
<keyword evidence="2" id="KW-0547">Nucleotide-binding</keyword>
<dbReference type="FunFam" id="3.40.50.300:FF:000425">
    <property type="entry name" value="Probable ABC transporter, ATP-binding subunit"/>
    <property type="match status" value="1"/>
</dbReference>
<gene>
    <name evidence="9" type="ORF">H7C19_14755</name>
</gene>
<dbReference type="AlphaFoldDB" id="A0A7X0VG46"/>
<accession>A0A7X0VG46</accession>
<keyword evidence="3 9" id="KW-0067">ATP-binding</keyword>
<evidence type="ECO:0000256" key="6">
    <source>
        <dbReference type="ARBA" id="ARBA00066388"/>
    </source>
</evidence>
<reference evidence="9 10" key="1">
    <citation type="submission" date="2020-08" db="EMBL/GenBank/DDBJ databases">
        <title>Cohnella phylogeny.</title>
        <authorList>
            <person name="Dunlap C."/>
        </authorList>
    </citation>
    <scope>NUCLEOTIDE SEQUENCE [LARGE SCALE GENOMIC DNA]</scope>
    <source>
        <strain evidence="9 10">DSM 28246</strain>
    </source>
</reference>
<dbReference type="PROSITE" id="PS50893">
    <property type="entry name" value="ABC_TRANSPORTER_2"/>
    <property type="match status" value="1"/>
</dbReference>
<proteinExistence type="predicted"/>
<dbReference type="InterPro" id="IPR003439">
    <property type="entry name" value="ABC_transporter-like_ATP-bd"/>
</dbReference>
<dbReference type="GO" id="GO:0015418">
    <property type="term" value="F:ABC-type quaternary ammonium compound transporting activity"/>
    <property type="evidence" value="ECO:0007669"/>
    <property type="project" value="UniProtKB-EC"/>
</dbReference>
<keyword evidence="1" id="KW-0813">Transport</keyword>
<dbReference type="InterPro" id="IPR013611">
    <property type="entry name" value="Transp-assoc_OB_typ2"/>
</dbReference>
<dbReference type="SUPFAM" id="SSF50331">
    <property type="entry name" value="MOP-like"/>
    <property type="match status" value="1"/>
</dbReference>
<evidence type="ECO:0000256" key="1">
    <source>
        <dbReference type="ARBA" id="ARBA00022448"/>
    </source>
</evidence>
<evidence type="ECO:0000256" key="2">
    <source>
        <dbReference type="ARBA" id="ARBA00022741"/>
    </source>
</evidence>
<sequence>MNAAMPHIAIDNVSKTFGSFAALQGITLDIPQGSFTTLLGPSGCGKTTLMRLIAGFDEPDGGEIRIDGVKVNGVPAFRRQTPLVFQEYALFPHMTVYENIAYGLKLQKTPREQIGRKMGEMLEMFGLTGLDNRLPKQLSGGQQQRVAFARALVMGQRVLLMDEPLSNLDAKMRVEVRSELRELQQRAGITAIFVTHDQDEALSLSDRIAVFDKGRIRQAGTPWEVYFKPDNAFVADFVGTANFIPGEVAGVEGTDVVVRCAPSLLRVDAGGRAFRPGDRVTLVVRPECISISAEEADGGVDAANSWSGEIVNSTFLGRLIRYRVRCGPLACIVDDADPSVRGFLRGAVRLRLDPGKIHVLPGEGGG</sequence>
<evidence type="ECO:0000256" key="7">
    <source>
        <dbReference type="ARBA" id="ARBA00070305"/>
    </source>
</evidence>
<evidence type="ECO:0000313" key="9">
    <source>
        <dbReference type="EMBL" id="MBB6671948.1"/>
    </source>
</evidence>
<dbReference type="InterPro" id="IPR003593">
    <property type="entry name" value="AAA+_ATPase"/>
</dbReference>
<comment type="caution">
    <text evidence="9">The sequence shown here is derived from an EMBL/GenBank/DDBJ whole genome shotgun (WGS) entry which is preliminary data.</text>
</comment>
<dbReference type="PANTHER" id="PTHR42781:SF4">
    <property type="entry name" value="SPERMIDINE_PUTRESCINE IMPORT ATP-BINDING PROTEIN POTA"/>
    <property type="match status" value="1"/>
</dbReference>
<dbReference type="SUPFAM" id="SSF52540">
    <property type="entry name" value="P-loop containing nucleoside triphosphate hydrolases"/>
    <property type="match status" value="1"/>
</dbReference>
<keyword evidence="10" id="KW-1185">Reference proteome</keyword>
<dbReference type="EC" id="7.6.2.9" evidence="6"/>
<feature type="domain" description="ABC transporter" evidence="8">
    <location>
        <begin position="8"/>
        <end position="238"/>
    </location>
</feature>
<dbReference type="PANTHER" id="PTHR42781">
    <property type="entry name" value="SPERMIDINE/PUTRESCINE IMPORT ATP-BINDING PROTEIN POTA"/>
    <property type="match status" value="1"/>
</dbReference>
<dbReference type="InterPro" id="IPR050093">
    <property type="entry name" value="ABC_SmlMolc_Importer"/>
</dbReference>
<dbReference type="Pfam" id="PF08402">
    <property type="entry name" value="TOBE_2"/>
    <property type="match status" value="1"/>
</dbReference>
<dbReference type="InterPro" id="IPR027417">
    <property type="entry name" value="P-loop_NTPase"/>
</dbReference>
<dbReference type="SMART" id="SM00382">
    <property type="entry name" value="AAA"/>
    <property type="match status" value="1"/>
</dbReference>
<dbReference type="RefSeq" id="WP_185143424.1">
    <property type="nucleotide sequence ID" value="NZ_JACJVP010000024.1"/>
</dbReference>
<protein>
    <recommendedName>
        <fullName evidence="7">Carnitine transport ATP-binding protein OpuCA</fullName>
        <ecNumber evidence="6">7.6.2.9</ecNumber>
    </recommendedName>
</protein>
<dbReference type="GO" id="GO:0016887">
    <property type="term" value="F:ATP hydrolysis activity"/>
    <property type="evidence" value="ECO:0007669"/>
    <property type="project" value="InterPro"/>
</dbReference>
<dbReference type="Gene3D" id="2.40.50.100">
    <property type="match status" value="1"/>
</dbReference>